<dbReference type="Proteomes" id="UP000030149">
    <property type="component" value="Unassembled WGS sequence"/>
</dbReference>
<reference evidence="2" key="1">
    <citation type="submission" date="2013-09" db="EMBL/GenBank/DDBJ databases">
        <authorList>
            <person name="Zeng Z."/>
            <person name="Chen C."/>
        </authorList>
    </citation>
    <scope>NUCLEOTIDE SEQUENCE [LARGE SCALE GENOMIC DNA]</scope>
    <source>
        <strain evidence="2">DK69</strain>
    </source>
</reference>
<dbReference type="OrthoDB" id="1119488at2"/>
<dbReference type="PATRIC" id="fig|1107311.3.peg.90"/>
<evidence type="ECO:0000313" key="1">
    <source>
        <dbReference type="EMBL" id="KGO96980.1"/>
    </source>
</evidence>
<dbReference type="AlphaFoldDB" id="V6SEJ5"/>
<dbReference type="eggNOG" id="ENOG503199U">
    <property type="taxonomic scope" value="Bacteria"/>
</dbReference>
<name>V6SEJ5_9FLAO</name>
<protein>
    <recommendedName>
        <fullName evidence="3">Lipoprotein</fullName>
    </recommendedName>
</protein>
<comment type="caution">
    <text evidence="1">The sequence shown here is derived from an EMBL/GenBank/DDBJ whole genome shotgun (WGS) entry which is preliminary data.</text>
</comment>
<keyword evidence="2" id="KW-1185">Reference proteome</keyword>
<organism evidence="1 2">
    <name type="scientific">Flavobacterium enshiense DK69</name>
    <dbReference type="NCBI Taxonomy" id="1107311"/>
    <lineage>
        <taxon>Bacteria</taxon>
        <taxon>Pseudomonadati</taxon>
        <taxon>Bacteroidota</taxon>
        <taxon>Flavobacteriia</taxon>
        <taxon>Flavobacteriales</taxon>
        <taxon>Flavobacteriaceae</taxon>
        <taxon>Flavobacterium</taxon>
    </lineage>
</organism>
<accession>V6SEJ5</accession>
<evidence type="ECO:0000313" key="2">
    <source>
        <dbReference type="Proteomes" id="UP000030149"/>
    </source>
</evidence>
<dbReference type="EMBL" id="JRLZ01000003">
    <property type="protein sequence ID" value="KGO96980.1"/>
    <property type="molecule type" value="Genomic_DNA"/>
</dbReference>
<dbReference type="RefSeq" id="WP_023572152.1">
    <property type="nucleotide sequence ID" value="NZ_AVCS01000002.1"/>
</dbReference>
<dbReference type="STRING" id="1107311.Q767_04605"/>
<dbReference type="PROSITE" id="PS51257">
    <property type="entry name" value="PROKAR_LIPOPROTEIN"/>
    <property type="match status" value="1"/>
</dbReference>
<reference evidence="1 2" key="2">
    <citation type="journal article" date="2015" name="Stand. Genomic Sci.">
        <title>High quality draft genomic sequence of Flavobacterium enshiense DK69(T) and comparison among Flavobacterium genomes.</title>
        <authorList>
            <person name="Zeng Z."/>
            <person name="Chen C."/>
            <person name="Du H."/>
            <person name="Wang G."/>
            <person name="Li M."/>
        </authorList>
    </citation>
    <scope>NUCLEOTIDE SEQUENCE [LARGE SCALE GENOMIC DNA]</scope>
    <source>
        <strain evidence="1 2">DK69</strain>
    </source>
</reference>
<dbReference type="InterPro" id="IPR046144">
    <property type="entry name" value="DUF6146"/>
</dbReference>
<evidence type="ECO:0008006" key="3">
    <source>
        <dbReference type="Google" id="ProtNLM"/>
    </source>
</evidence>
<dbReference type="Pfam" id="PF19643">
    <property type="entry name" value="DUF6146"/>
    <property type="match status" value="1"/>
</dbReference>
<proteinExistence type="predicted"/>
<sequence>MKTLIYILVVTLVTIMFGCNSTSKPVAENNPNAKTVAENKSNNTTSDSLWIKNPEIKYEILIIDGGFNPWLQSTAKPRGVYTQKQLESRNAPWIIEWNNRVRSPKTKLDSQLFNLHIDYDTGTDYGYEVNYLLYNYLVYFQLKNNIRLGGFTPRP</sequence>
<gene>
    <name evidence="1" type="ORF">Q767_04605</name>
</gene>